<protein>
    <submittedName>
        <fullName evidence="5">B-cell linker protein</fullName>
    </submittedName>
</protein>
<accession>V8P8C9</accession>
<dbReference type="CDD" id="cd09929">
    <property type="entry name" value="SH2_BLNK_SLP-76"/>
    <property type="match status" value="1"/>
</dbReference>
<dbReference type="PANTHER" id="PTHR14098">
    <property type="entry name" value="SH2 DOMAIN CONTAINING PROTEIN"/>
    <property type="match status" value="1"/>
</dbReference>
<feature type="compositionally biased region" description="Basic and acidic residues" evidence="3">
    <location>
        <begin position="380"/>
        <end position="403"/>
    </location>
</feature>
<comment type="caution">
    <text evidence="5">The sequence shown here is derived from an EMBL/GenBank/DDBJ whole genome shotgun (WGS) entry which is preliminary data.</text>
</comment>
<feature type="non-terminal residue" evidence="5">
    <location>
        <position position="1"/>
    </location>
</feature>
<evidence type="ECO:0000313" key="6">
    <source>
        <dbReference type="Proteomes" id="UP000018936"/>
    </source>
</evidence>
<sequence>AESLLPRTQEAIPLRRILHRFGLFRRQSFPESRSPGTRKLADAPLTGLSLHAGRLDGRMEKLNKLTVPAGQKLRQLQKIVHDIKKNDSGIMSKFKKFQNEQVALICKTGKNTWDRLTSKPPPSIPPVDYVPDRTEEEEQWSDDFDSDYENPDHHSDSEMYVVPTEENCDDSYEPPPSEHEPKTIPIPFSSAQGVYADDKRSSQQKMWPSPILPNQSASLSKKPATLPLPPSAVQKPKLPPKRMDDEADYVVPVDDDENNEDNYIEPTEESTSQPVKPPIVNRSTKPPCSPSTLDVYEIPEEEQKSSPPLLRISKPLPPKPALRPSHERNIPKESFTSDTFKSDSSNSAAEFKIPSVNVPSPFPRITKKQMNPAIPLKPSLPDRDHLNITEDKPIPAERRRGSSHDMPLPPIPSSIQKPLPQKPPILSRSPEPASHTIGTRSNSFQAEQDAGVLGQAWYMASSDRKIAEDALHKSNKDGSFLVRKSSGQDSKQPYTLVVFYNKRVYNIPIRFIESERQYALGREKTGEEHFDSVAEIIENHQRTSLVLIDSQNNTKDSTRLKYIARVL</sequence>
<dbReference type="InterPro" id="IPR036860">
    <property type="entry name" value="SH2_dom_sf"/>
</dbReference>
<reference evidence="5 6" key="1">
    <citation type="journal article" date="2013" name="Proc. Natl. Acad. Sci. U.S.A.">
        <title>The king cobra genome reveals dynamic gene evolution and adaptation in the snake venom system.</title>
        <authorList>
            <person name="Vonk F.J."/>
            <person name="Casewell N.R."/>
            <person name="Henkel C.V."/>
            <person name="Heimberg A.M."/>
            <person name="Jansen H.J."/>
            <person name="McCleary R.J."/>
            <person name="Kerkkamp H.M."/>
            <person name="Vos R.A."/>
            <person name="Guerreiro I."/>
            <person name="Calvete J.J."/>
            <person name="Wuster W."/>
            <person name="Woods A.E."/>
            <person name="Logan J.M."/>
            <person name="Harrison R.A."/>
            <person name="Castoe T.A."/>
            <person name="de Koning A.P."/>
            <person name="Pollock D.D."/>
            <person name="Yandell M."/>
            <person name="Calderon D."/>
            <person name="Renjifo C."/>
            <person name="Currier R.B."/>
            <person name="Salgado D."/>
            <person name="Pla D."/>
            <person name="Sanz L."/>
            <person name="Hyder A.S."/>
            <person name="Ribeiro J.M."/>
            <person name="Arntzen J.W."/>
            <person name="van den Thillart G.E."/>
            <person name="Boetzer M."/>
            <person name="Pirovano W."/>
            <person name="Dirks R.P."/>
            <person name="Spaink H.P."/>
            <person name="Duboule D."/>
            <person name="McGlinn E."/>
            <person name="Kini R.M."/>
            <person name="Richardson M.K."/>
        </authorList>
    </citation>
    <scope>NUCLEOTIDE SEQUENCE</scope>
    <source>
        <tissue evidence="5">Blood</tissue>
    </source>
</reference>
<dbReference type="PROSITE" id="PS50001">
    <property type="entry name" value="SH2"/>
    <property type="match status" value="1"/>
</dbReference>
<feature type="domain" description="SH2" evidence="4">
    <location>
        <begin position="457"/>
        <end position="564"/>
    </location>
</feature>
<feature type="region of interest" description="Disordered" evidence="3">
    <location>
        <begin position="112"/>
        <end position="445"/>
    </location>
</feature>
<dbReference type="GO" id="GO:0007169">
    <property type="term" value="P:cell surface receptor protein tyrosine kinase signaling pathway"/>
    <property type="evidence" value="ECO:0007669"/>
    <property type="project" value="TreeGrafter"/>
</dbReference>
<dbReference type="FunFam" id="3.30.505.10:FF:000016">
    <property type="entry name" value="B-cell linker protein isoform 2"/>
    <property type="match status" value="1"/>
</dbReference>
<dbReference type="Gene3D" id="3.30.505.10">
    <property type="entry name" value="SH2 domain"/>
    <property type="match status" value="1"/>
</dbReference>
<feature type="compositionally biased region" description="Low complexity" evidence="3">
    <location>
        <begin position="334"/>
        <end position="347"/>
    </location>
</feature>
<dbReference type="SUPFAM" id="SSF55550">
    <property type="entry name" value="SH2 domain"/>
    <property type="match status" value="1"/>
</dbReference>
<name>V8P8C9_OPHHA</name>
<dbReference type="EMBL" id="AZIM01000610">
    <property type="protein sequence ID" value="ETE70127.1"/>
    <property type="molecule type" value="Genomic_DNA"/>
</dbReference>
<dbReference type="Pfam" id="PF00017">
    <property type="entry name" value="SH2"/>
    <property type="match status" value="1"/>
</dbReference>
<dbReference type="InterPro" id="IPR051751">
    <property type="entry name" value="Immunoreceptor_sig_adapters"/>
</dbReference>
<dbReference type="GO" id="GO:0005737">
    <property type="term" value="C:cytoplasm"/>
    <property type="evidence" value="ECO:0007669"/>
    <property type="project" value="UniProtKB-ARBA"/>
</dbReference>
<keyword evidence="1 2" id="KW-0727">SH2 domain</keyword>
<dbReference type="InterPro" id="IPR000980">
    <property type="entry name" value="SH2"/>
</dbReference>
<proteinExistence type="predicted"/>
<evidence type="ECO:0000256" key="3">
    <source>
        <dbReference type="SAM" id="MobiDB-lite"/>
    </source>
</evidence>
<feature type="compositionally biased region" description="Acidic residues" evidence="3">
    <location>
        <begin position="134"/>
        <end position="149"/>
    </location>
</feature>
<organism evidence="5 6">
    <name type="scientific">Ophiophagus hannah</name>
    <name type="common">King cobra</name>
    <name type="synonym">Naja hannah</name>
    <dbReference type="NCBI Taxonomy" id="8665"/>
    <lineage>
        <taxon>Eukaryota</taxon>
        <taxon>Metazoa</taxon>
        <taxon>Chordata</taxon>
        <taxon>Craniata</taxon>
        <taxon>Vertebrata</taxon>
        <taxon>Euteleostomi</taxon>
        <taxon>Lepidosauria</taxon>
        <taxon>Squamata</taxon>
        <taxon>Bifurcata</taxon>
        <taxon>Unidentata</taxon>
        <taxon>Episquamata</taxon>
        <taxon>Toxicofera</taxon>
        <taxon>Serpentes</taxon>
        <taxon>Colubroidea</taxon>
        <taxon>Elapidae</taxon>
        <taxon>Elapinae</taxon>
        <taxon>Ophiophagus</taxon>
    </lineage>
</organism>
<dbReference type="GO" id="GO:0035556">
    <property type="term" value="P:intracellular signal transduction"/>
    <property type="evidence" value="ECO:0007669"/>
    <property type="project" value="TreeGrafter"/>
</dbReference>
<feature type="compositionally biased region" description="Polar residues" evidence="3">
    <location>
        <begin position="436"/>
        <end position="445"/>
    </location>
</feature>
<evidence type="ECO:0000256" key="1">
    <source>
        <dbReference type="ARBA" id="ARBA00022999"/>
    </source>
</evidence>
<feature type="compositionally biased region" description="Polar residues" evidence="3">
    <location>
        <begin position="281"/>
        <end position="292"/>
    </location>
</feature>
<keyword evidence="6" id="KW-1185">Reference proteome</keyword>
<feature type="compositionally biased region" description="Acidic residues" evidence="3">
    <location>
        <begin position="245"/>
        <end position="268"/>
    </location>
</feature>
<gene>
    <name evidence="5" type="primary">BLNK</name>
    <name evidence="5" type="ORF">L345_04066</name>
</gene>
<dbReference type="Proteomes" id="UP000018936">
    <property type="component" value="Unassembled WGS sequence"/>
</dbReference>
<dbReference type="SMART" id="SM00252">
    <property type="entry name" value="SH2"/>
    <property type="match status" value="1"/>
</dbReference>
<evidence type="ECO:0000313" key="5">
    <source>
        <dbReference type="EMBL" id="ETE70127.1"/>
    </source>
</evidence>
<dbReference type="OrthoDB" id="10044490at2759"/>
<evidence type="ECO:0000259" key="4">
    <source>
        <dbReference type="PROSITE" id="PS50001"/>
    </source>
</evidence>
<dbReference type="PANTHER" id="PTHR14098:SF3">
    <property type="entry name" value="B-CELL LINKER PROTEIN"/>
    <property type="match status" value="1"/>
</dbReference>
<dbReference type="AlphaFoldDB" id="V8P8C9"/>
<evidence type="ECO:0000256" key="2">
    <source>
        <dbReference type="PROSITE-ProRule" id="PRU00191"/>
    </source>
</evidence>